<dbReference type="EMBL" id="JAVTTO010000001">
    <property type="protein sequence ID" value="MDT7831158.1"/>
    <property type="molecule type" value="Genomic_DNA"/>
</dbReference>
<organism evidence="1 2">
    <name type="scientific">Asprobacillus argus</name>
    <dbReference type="NCBI Taxonomy" id="3076534"/>
    <lineage>
        <taxon>Bacteria</taxon>
        <taxon>Pseudomonadati</taxon>
        <taxon>Bacteroidota</taxon>
        <taxon>Flavobacteriia</taxon>
        <taxon>Flavobacteriales</taxon>
        <taxon>Flavobacteriaceae</taxon>
        <taxon>Asprobacillus</taxon>
    </lineage>
</organism>
<accession>A0ABU3LD76</accession>
<evidence type="ECO:0000313" key="2">
    <source>
        <dbReference type="Proteomes" id="UP001257277"/>
    </source>
</evidence>
<dbReference type="PROSITE" id="PS51257">
    <property type="entry name" value="PROKAR_LIPOPROTEIN"/>
    <property type="match status" value="1"/>
</dbReference>
<dbReference type="RefSeq" id="WP_349240410.1">
    <property type="nucleotide sequence ID" value="NZ_JAVTTO010000001.1"/>
</dbReference>
<evidence type="ECO:0000313" key="1">
    <source>
        <dbReference type="EMBL" id="MDT7831158.1"/>
    </source>
</evidence>
<reference evidence="1 2" key="1">
    <citation type="submission" date="2023-09" db="EMBL/GenBank/DDBJ databases">
        <title>Novel taxa isolated from Blanes Bay.</title>
        <authorList>
            <person name="Rey-Velasco X."/>
            <person name="Lucena T."/>
        </authorList>
    </citation>
    <scope>NUCLEOTIDE SEQUENCE [LARGE SCALE GENOMIC DNA]</scope>
    <source>
        <strain evidence="1 2">S356</strain>
    </source>
</reference>
<name>A0ABU3LD76_9FLAO</name>
<protein>
    <submittedName>
        <fullName evidence="1">Uncharacterized protein</fullName>
    </submittedName>
</protein>
<gene>
    <name evidence="1" type="ORF">RQM59_02135</name>
</gene>
<proteinExistence type="predicted"/>
<comment type="caution">
    <text evidence="1">The sequence shown here is derived from an EMBL/GenBank/DDBJ whole genome shotgun (WGS) entry which is preliminary data.</text>
</comment>
<keyword evidence="2" id="KW-1185">Reference proteome</keyword>
<sequence length="635" mass="72090">MNTKKTVKKVIPILLGVSMIFSCNDPLLEEEVLTNEKLSIQNTSKVSDVPQGDQLILGERFENPFSVKNINVALQTLRDHQNEDERISEALKNAPANVEKTHSYMKFFPSNDTHLELMLQMVNNEEVTVSAYPMDYQIIQFGEDYTDSDTTNENYPVFYASIPTHIDIPNIPNQEIAELYLPKGDTMFDNLLEDMSRYLVNDPAILEAMELDSEKLSIFGAILKLLGLSKYTPKGNIQVYDTDKMSYVPFKNAQLSISFTMFPFIKYTFKTDQNGNYVSPKDFRIKTYVHSTWRNQSATIRTTGIQVTGLHVSTYFVDLYSKYNNKTTYINTSDRSKWNKCTTHLGFEKFNDYLDENDITTKVANANVWVFAKPSNSGAAPMLNKYTWSVTMNTLYTSWFGWLSPISVPLTAILNLTLSHLYPDLIFNYNSVDTKVIDSYVFHESTHYIHALKAGGGFWSRLVRRETDNIVASGDPYLDGTQPSTYGGQLIALAEGYANYMEAKIISHYYTPTAPHTDPEAVAMDNFIMKDTPYTNGIDFNSMANPTGYQGWFLAGLFWDISDDSMDTTRRHASGGTTDINDPNTDNVYVTEKDIFNLLNGQVESGTDLKNALYTKNFLFAKPNDVKELFEAYGY</sequence>
<dbReference type="Proteomes" id="UP001257277">
    <property type="component" value="Unassembled WGS sequence"/>
</dbReference>